<gene>
    <name evidence="1" type="ORF">CEXT_626991</name>
</gene>
<reference evidence="1 2" key="1">
    <citation type="submission" date="2021-06" db="EMBL/GenBank/DDBJ databases">
        <title>Caerostris extrusa draft genome.</title>
        <authorList>
            <person name="Kono N."/>
            <person name="Arakawa K."/>
        </authorList>
    </citation>
    <scope>NUCLEOTIDE SEQUENCE [LARGE SCALE GENOMIC DNA]</scope>
</reference>
<evidence type="ECO:0000313" key="2">
    <source>
        <dbReference type="Proteomes" id="UP001054945"/>
    </source>
</evidence>
<feature type="non-terminal residue" evidence="1">
    <location>
        <position position="54"/>
    </location>
</feature>
<dbReference type="EMBL" id="BPLR01000579">
    <property type="protein sequence ID" value="GIY95802.1"/>
    <property type="molecule type" value="Genomic_DNA"/>
</dbReference>
<organism evidence="1 2">
    <name type="scientific">Caerostris extrusa</name>
    <name type="common">Bark spider</name>
    <name type="synonym">Caerostris bankana</name>
    <dbReference type="NCBI Taxonomy" id="172846"/>
    <lineage>
        <taxon>Eukaryota</taxon>
        <taxon>Metazoa</taxon>
        <taxon>Ecdysozoa</taxon>
        <taxon>Arthropoda</taxon>
        <taxon>Chelicerata</taxon>
        <taxon>Arachnida</taxon>
        <taxon>Araneae</taxon>
        <taxon>Araneomorphae</taxon>
        <taxon>Entelegynae</taxon>
        <taxon>Araneoidea</taxon>
        <taxon>Araneidae</taxon>
        <taxon>Caerostris</taxon>
    </lineage>
</organism>
<protein>
    <submittedName>
        <fullName evidence="1">Uncharacterized protein</fullName>
    </submittedName>
</protein>
<sequence length="54" mass="6276">MPNWRVHSCKEVSDEGDRMQEKRKCIKSDSGGETFISPQFASLTATRQWFLSLR</sequence>
<comment type="caution">
    <text evidence="1">The sequence shown here is derived from an EMBL/GenBank/DDBJ whole genome shotgun (WGS) entry which is preliminary data.</text>
</comment>
<evidence type="ECO:0000313" key="1">
    <source>
        <dbReference type="EMBL" id="GIY95802.1"/>
    </source>
</evidence>
<accession>A0AAV4XL19</accession>
<dbReference type="AlphaFoldDB" id="A0AAV4XL19"/>
<proteinExistence type="predicted"/>
<name>A0AAV4XL19_CAEEX</name>
<dbReference type="Proteomes" id="UP001054945">
    <property type="component" value="Unassembled WGS sequence"/>
</dbReference>
<keyword evidence="2" id="KW-1185">Reference proteome</keyword>